<evidence type="ECO:0000256" key="8">
    <source>
        <dbReference type="ARBA" id="ARBA00023022"/>
    </source>
</evidence>
<feature type="domain" description="Lipid-binding serum glycoprotein N-terminal" evidence="15">
    <location>
        <begin position="28"/>
        <end position="249"/>
    </location>
</feature>
<evidence type="ECO:0000256" key="4">
    <source>
        <dbReference type="ARBA" id="ARBA00022525"/>
    </source>
</evidence>
<dbReference type="EMBL" id="AFYH01139036">
    <property type="status" value="NOT_ANNOTATED_CDS"/>
    <property type="molecule type" value="Genomic_DNA"/>
</dbReference>
<dbReference type="InParanoid" id="M3XHY8"/>
<dbReference type="EMBL" id="AFYH01139035">
    <property type="status" value="NOT_ANNOTATED_CDS"/>
    <property type="molecule type" value="Genomic_DNA"/>
</dbReference>
<proteinExistence type="inferred from homology"/>
<comment type="domain">
    <text evidence="13">The N-terminal region may be exposed to the interior of the granule, whereas the C-terminal portion may be embedded in the membrane. During phagocytosis and degranulation, proteases may be released and activated and cleave BPI at the junction of the N- and C-terminal portions of the molecule, providing controlled release of the N-terminal antibacterial fragment when bacteria are ingested.</text>
</comment>
<dbReference type="Pfam" id="PF01273">
    <property type="entry name" value="LBP_BPI_CETP"/>
    <property type="match status" value="1"/>
</dbReference>
<evidence type="ECO:0000256" key="2">
    <source>
        <dbReference type="ARBA" id="ARBA00007292"/>
    </source>
</evidence>
<evidence type="ECO:0000256" key="6">
    <source>
        <dbReference type="ARBA" id="ARBA00022588"/>
    </source>
</evidence>
<gene>
    <name evidence="17" type="primary">LOC102355240</name>
</gene>
<evidence type="ECO:0000256" key="5">
    <source>
        <dbReference type="ARBA" id="ARBA00022529"/>
    </source>
</evidence>
<dbReference type="Gene3D" id="3.15.10.10">
    <property type="entry name" value="Bactericidal permeability-increasing protein, domain 1"/>
    <property type="match status" value="1"/>
</dbReference>
<dbReference type="KEGG" id="lcm:102355240"/>
<dbReference type="InterPro" id="IPR032942">
    <property type="entry name" value="BPI/LBP/Plunc"/>
</dbReference>
<dbReference type="EMBL" id="AFYH01139032">
    <property type="status" value="NOT_ANNOTATED_CDS"/>
    <property type="molecule type" value="Genomic_DNA"/>
</dbReference>
<dbReference type="OrthoDB" id="10255543at2759"/>
<keyword evidence="8 13" id="KW-0044">Antibiotic</keyword>
<name>M3XHY8_LATCH</name>
<organism evidence="17 18">
    <name type="scientific">Latimeria chalumnae</name>
    <name type="common">Coelacanth</name>
    <dbReference type="NCBI Taxonomy" id="7897"/>
    <lineage>
        <taxon>Eukaryota</taxon>
        <taxon>Metazoa</taxon>
        <taxon>Chordata</taxon>
        <taxon>Craniata</taxon>
        <taxon>Vertebrata</taxon>
        <taxon>Euteleostomi</taxon>
        <taxon>Coelacanthiformes</taxon>
        <taxon>Coelacanthidae</taxon>
        <taxon>Latimeria</taxon>
    </lineage>
</organism>
<comment type="subcellular location">
    <subcellularLocation>
        <location evidence="1 13">Secreted</location>
    </subcellularLocation>
</comment>
<comment type="function">
    <text evidence="13">The cytotoxic action of BPI is limited to many species of Gram-negative bacteria; this specificity may be explained by a strong affinity of the very basic N-terminal half for the negatively charged lipopolysaccharides that are unique to the Gram-negative bacterial outer envelope.</text>
</comment>
<feature type="domain" description="Lipid-binding serum glycoprotein C-terminal" evidence="16">
    <location>
        <begin position="264"/>
        <end position="467"/>
    </location>
</feature>
<dbReference type="GO" id="GO:0005615">
    <property type="term" value="C:extracellular space"/>
    <property type="evidence" value="ECO:0007669"/>
    <property type="project" value="UniProtKB-UniRule"/>
</dbReference>
<evidence type="ECO:0000256" key="13">
    <source>
        <dbReference type="RuleBase" id="RU369039"/>
    </source>
</evidence>
<dbReference type="RefSeq" id="XP_006003197.1">
    <property type="nucleotide sequence ID" value="XM_006003135.3"/>
</dbReference>
<feature type="signal peptide" evidence="14">
    <location>
        <begin position="1"/>
        <end position="20"/>
    </location>
</feature>
<dbReference type="InterPro" id="IPR017942">
    <property type="entry name" value="Lipid-bd_serum_glycop_N"/>
</dbReference>
<evidence type="ECO:0000256" key="12">
    <source>
        <dbReference type="PIRSR" id="PIRSR002417-50"/>
    </source>
</evidence>
<dbReference type="InterPro" id="IPR030675">
    <property type="entry name" value="BPI/LBP"/>
</dbReference>
<evidence type="ECO:0000256" key="1">
    <source>
        <dbReference type="ARBA" id="ARBA00004613"/>
    </source>
</evidence>
<evidence type="ECO:0000256" key="9">
    <source>
        <dbReference type="ARBA" id="ARBA00023157"/>
    </source>
</evidence>
<dbReference type="PIRSF" id="PIRSF002417">
    <property type="entry name" value="Lipid_binding_protein"/>
    <property type="match status" value="1"/>
</dbReference>
<dbReference type="SUPFAM" id="SSF55394">
    <property type="entry name" value="Bactericidal permeability-increasing protein, BPI"/>
    <property type="match status" value="2"/>
</dbReference>
<evidence type="ECO:0000256" key="11">
    <source>
        <dbReference type="ARBA" id="ARBA00025943"/>
    </source>
</evidence>
<feature type="disulfide bond" evidence="12">
    <location>
        <begin position="153"/>
        <end position="192"/>
    </location>
</feature>
<dbReference type="EMBL" id="AFYH01139037">
    <property type="status" value="NOT_ANNOTATED_CDS"/>
    <property type="molecule type" value="Genomic_DNA"/>
</dbReference>
<dbReference type="GO" id="GO:0050829">
    <property type="term" value="P:defense response to Gram-negative bacterium"/>
    <property type="evidence" value="ECO:0007669"/>
    <property type="project" value="UniProtKB-UniRule"/>
</dbReference>
<dbReference type="eggNOG" id="KOG4160">
    <property type="taxonomic scope" value="Eukaryota"/>
</dbReference>
<dbReference type="AlphaFoldDB" id="M3XHY8"/>
<dbReference type="GeneID" id="102355240"/>
<comment type="similarity">
    <text evidence="2">Belongs to the BPI/LBP/Plunc superfamily. BPI/LBP family.</text>
</comment>
<reference evidence="17" key="2">
    <citation type="submission" date="2025-08" db="UniProtKB">
        <authorList>
            <consortium name="Ensembl"/>
        </authorList>
    </citation>
    <scope>IDENTIFICATION</scope>
</reference>
<keyword evidence="7 13" id="KW-0391">Immunity</keyword>
<feature type="chain" id="PRO_5004043425" description="Bactericidal permeability-increasing protein" evidence="14">
    <location>
        <begin position="21"/>
        <end position="473"/>
    </location>
</feature>
<keyword evidence="18" id="KW-1185">Reference proteome</keyword>
<reference evidence="17" key="3">
    <citation type="submission" date="2025-09" db="UniProtKB">
        <authorList>
            <consortium name="Ensembl"/>
        </authorList>
    </citation>
    <scope>IDENTIFICATION</scope>
</reference>
<dbReference type="GO" id="GO:0008289">
    <property type="term" value="F:lipid binding"/>
    <property type="evidence" value="ECO:0007669"/>
    <property type="project" value="InterPro"/>
</dbReference>
<comment type="subunit">
    <text evidence="11 13">Monomer. Homodimer; disulfide-linked.</text>
</comment>
<dbReference type="Pfam" id="PF02886">
    <property type="entry name" value="LBP_BPI_CETP_C"/>
    <property type="match status" value="1"/>
</dbReference>
<keyword evidence="10 13" id="KW-0325">Glycoprotein</keyword>
<evidence type="ECO:0000259" key="15">
    <source>
        <dbReference type="SMART" id="SM00328"/>
    </source>
</evidence>
<evidence type="ECO:0000259" key="16">
    <source>
        <dbReference type="SMART" id="SM00329"/>
    </source>
</evidence>
<dbReference type="Gene3D" id="3.15.20.10">
    <property type="entry name" value="Bactericidal permeability-increasing protein, domain 2"/>
    <property type="match status" value="1"/>
</dbReference>
<evidence type="ECO:0000256" key="7">
    <source>
        <dbReference type="ARBA" id="ARBA00022859"/>
    </source>
</evidence>
<dbReference type="GO" id="GO:0045087">
    <property type="term" value="P:innate immune response"/>
    <property type="evidence" value="ECO:0007669"/>
    <property type="project" value="UniProtKB-UniRule"/>
</dbReference>
<dbReference type="InterPro" id="IPR001124">
    <property type="entry name" value="Lipid-bd_serum_glycop_C"/>
</dbReference>
<dbReference type="SMART" id="SM00328">
    <property type="entry name" value="BPI1"/>
    <property type="match status" value="1"/>
</dbReference>
<dbReference type="Proteomes" id="UP000008672">
    <property type="component" value="Unassembled WGS sequence"/>
</dbReference>
<dbReference type="STRING" id="7897.ENSLACP00000022344"/>
<comment type="domain">
    <text evidence="13">The N- and C-terminal barrels adopt an identical fold despite having only 13% of conserved residues.</text>
</comment>
<reference evidence="18" key="1">
    <citation type="submission" date="2011-08" db="EMBL/GenBank/DDBJ databases">
        <title>The draft genome of Latimeria chalumnae.</title>
        <authorList>
            <person name="Di Palma F."/>
            <person name="Alfoldi J."/>
            <person name="Johnson J."/>
            <person name="Berlin A."/>
            <person name="Gnerre S."/>
            <person name="Jaffe D."/>
            <person name="MacCallum I."/>
            <person name="Young S."/>
            <person name="Walker B.J."/>
            <person name="Lander E."/>
            <person name="Lindblad-Toh K."/>
        </authorList>
    </citation>
    <scope>NUCLEOTIDE SEQUENCE [LARGE SCALE GENOMIC DNA]</scope>
    <source>
        <strain evidence="18">Wild caught</strain>
    </source>
</reference>
<protein>
    <recommendedName>
        <fullName evidence="3 13">Bactericidal permeability-increasing protein</fullName>
        <shortName evidence="13">BPI</shortName>
    </recommendedName>
</protein>
<keyword evidence="9 12" id="KW-1015">Disulfide bond</keyword>
<dbReference type="EMBL" id="AFYH01139034">
    <property type="status" value="NOT_ANNOTATED_CDS"/>
    <property type="molecule type" value="Genomic_DNA"/>
</dbReference>
<keyword evidence="4 13" id="KW-0964">Secreted</keyword>
<sequence>MKMASAFCLVLLLFPSLCFTRNPGIKGKMSTKGLQYVSKVVIDLLSKKARQVQIPDFSGSTDLGIISINYDITRLHIDSLKMPSPDVEFSPNTDIKVRIVNARLQASGDWQVKYLFISDSGTFTAGVYGITIKLNIGVTADDTGRLMVWNSYCLGQVGSVDIQLHGGGSWFYGLFHSKLQDIALQQINQKLCSSVHTAFTAVNQQLKKIPGFVSIDQYIELDYLLVSLPEVTEKFLGTDFKGEFYNIKHHTEPPFEPTPFYLCCQDGYMFSLGVSQYSVNSAAYAYYTAGALQIQVTDNMIPKASPIRLNTSSFGNFIPGLSKLYPNMLMVMEVNANKQPLVTLGMGSITTETSFSLNTFAILPNTSLARVFVLELSVSVSGKVQLSGMKLTGLIVLNNISLSVAHSDIGPFDVKPIEKLVKIAAYTLGISTINARLKKGFPLPHTDKLKFINPLLKMNQGVITVATDVQINL</sequence>
<dbReference type="EMBL" id="AFYH01139033">
    <property type="status" value="NOT_ANNOTATED_CDS"/>
    <property type="molecule type" value="Genomic_DNA"/>
</dbReference>
<dbReference type="FunFam" id="3.15.10.10:FF:000001">
    <property type="entry name" value="phospholipid transfer protein-like"/>
    <property type="match status" value="1"/>
</dbReference>
<keyword evidence="6 13" id="KW-0399">Innate immunity</keyword>
<keyword evidence="5 13" id="KW-0929">Antimicrobial</keyword>
<dbReference type="Bgee" id="ENSLACG00000008600">
    <property type="expression patterns" value="Expressed in chordate pharynx"/>
</dbReference>
<evidence type="ECO:0000313" key="18">
    <source>
        <dbReference type="Proteomes" id="UP000008672"/>
    </source>
</evidence>
<evidence type="ECO:0000256" key="3">
    <source>
        <dbReference type="ARBA" id="ARBA00017827"/>
    </source>
</evidence>
<dbReference type="GeneTree" id="ENSGT01150000286994"/>
<dbReference type="OMA" id="NCSALIA"/>
<dbReference type="PANTHER" id="PTHR10504:SF84">
    <property type="entry name" value="BACTERICIDAL PERMEABILITY-INCREASING PROTEIN"/>
    <property type="match status" value="1"/>
</dbReference>
<evidence type="ECO:0000256" key="14">
    <source>
        <dbReference type="SAM" id="SignalP"/>
    </source>
</evidence>
<evidence type="ECO:0000313" key="17">
    <source>
        <dbReference type="Ensembl" id="ENSLACP00000022344.1"/>
    </source>
</evidence>
<accession>M3XHY8</accession>
<keyword evidence="13 14" id="KW-0732">Signal</keyword>
<dbReference type="FunFam" id="3.15.20.10:FF:000001">
    <property type="entry name" value="Phospholipid transfer protein"/>
    <property type="match status" value="1"/>
</dbReference>
<dbReference type="InterPro" id="IPR017943">
    <property type="entry name" value="Bactericidal_perm-incr_a/b_dom"/>
</dbReference>
<dbReference type="Ensembl" id="ENSLACT00000026354.1">
    <property type="protein sequence ID" value="ENSLACP00000022344.1"/>
    <property type="gene ID" value="ENSLACG00000008600.2"/>
</dbReference>
<evidence type="ECO:0000256" key="10">
    <source>
        <dbReference type="ARBA" id="ARBA00023180"/>
    </source>
</evidence>
<dbReference type="SMART" id="SM00329">
    <property type="entry name" value="BPI2"/>
    <property type="match status" value="1"/>
</dbReference>
<dbReference type="PANTHER" id="PTHR10504">
    <property type="entry name" value="BACTERICIDAL PERMEABILITY-INCREASING BPI PROTEIN-RELATED"/>
    <property type="match status" value="1"/>
</dbReference>